<feature type="domain" description="ATP-grasp" evidence="5">
    <location>
        <begin position="112"/>
        <end position="294"/>
    </location>
</feature>
<dbReference type="InterPro" id="IPR004666">
    <property type="entry name" value="Rp_bS6_RimK/Lys_biosynth_LsyX"/>
</dbReference>
<dbReference type="InterPro" id="IPR013815">
    <property type="entry name" value="ATP_grasp_subdomain_1"/>
</dbReference>
<sequence>MHMKVGVVADKPTPPWSVRQIMLALEELGANAFYIRPSNIASIIGDPYSIIFTNTLKPVDIDAVVLRDLGVATTIEMFLRRVDLFRHIELEGIPVINPIESFITARDKYMSLCLLSKAGIPVPKTIVLEDFYAATKIAEEFSRAVIKPLIGSLGLGVLKVENPDLAYTISKTLAQIKQPIYVQEYIEKPNRDIRVLVIGDEIVAAYYRIQPTPGNWKTNIFQGAIAQPIERLDEELKEYSFRVLETLKLHYAGIDFGESKNGYIVFEVNAAPQWRGIQKITGMNPAKNLAKFVIQMKKR</sequence>
<dbReference type="GO" id="GO:0016879">
    <property type="term" value="F:ligase activity, forming carbon-nitrogen bonds"/>
    <property type="evidence" value="ECO:0007669"/>
    <property type="project" value="TreeGrafter"/>
</dbReference>
<dbReference type="PANTHER" id="PTHR21621">
    <property type="entry name" value="RIBOSOMAL PROTEIN S6 MODIFICATION PROTEIN"/>
    <property type="match status" value="1"/>
</dbReference>
<evidence type="ECO:0000256" key="4">
    <source>
        <dbReference type="PROSITE-ProRule" id="PRU00409"/>
    </source>
</evidence>
<dbReference type="EMBL" id="DSEU01000025">
    <property type="protein sequence ID" value="HEM66703.1"/>
    <property type="molecule type" value="Genomic_DNA"/>
</dbReference>
<evidence type="ECO:0000256" key="3">
    <source>
        <dbReference type="ARBA" id="ARBA00022840"/>
    </source>
</evidence>
<dbReference type="Gene3D" id="3.30.470.20">
    <property type="entry name" value="ATP-grasp fold, B domain"/>
    <property type="match status" value="1"/>
</dbReference>
<dbReference type="Pfam" id="PF08443">
    <property type="entry name" value="RimK"/>
    <property type="match status" value="1"/>
</dbReference>
<dbReference type="Gene3D" id="3.40.50.20">
    <property type="match status" value="1"/>
</dbReference>
<dbReference type="AlphaFoldDB" id="A0A7J2U375"/>
<accession>A0A7J2U375</accession>
<dbReference type="GO" id="GO:0005737">
    <property type="term" value="C:cytoplasm"/>
    <property type="evidence" value="ECO:0007669"/>
    <property type="project" value="TreeGrafter"/>
</dbReference>
<evidence type="ECO:0000256" key="2">
    <source>
        <dbReference type="ARBA" id="ARBA00022741"/>
    </source>
</evidence>
<comment type="caution">
    <text evidence="6">The sequence shown here is derived from an EMBL/GenBank/DDBJ whole genome shotgun (WGS) entry which is preliminary data.</text>
</comment>
<dbReference type="NCBIfam" id="TIGR00768">
    <property type="entry name" value="rimK_fam"/>
    <property type="match status" value="1"/>
</dbReference>
<gene>
    <name evidence="6" type="ORF">ENO26_03905</name>
</gene>
<dbReference type="InterPro" id="IPR011761">
    <property type="entry name" value="ATP-grasp"/>
</dbReference>
<name>A0A7J2U375_9CREN</name>
<protein>
    <submittedName>
        <fullName evidence="6">RimK family alpha-L-glutamate ligase</fullName>
    </submittedName>
</protein>
<dbReference type="GO" id="GO:0046872">
    <property type="term" value="F:metal ion binding"/>
    <property type="evidence" value="ECO:0007669"/>
    <property type="project" value="UniProtKB-KW"/>
</dbReference>
<dbReference type="PANTHER" id="PTHR21621:SF0">
    <property type="entry name" value="BETA-CITRYLGLUTAMATE SYNTHASE B-RELATED"/>
    <property type="match status" value="1"/>
</dbReference>
<keyword evidence="6" id="KW-0436">Ligase</keyword>
<dbReference type="GO" id="GO:0005524">
    <property type="term" value="F:ATP binding"/>
    <property type="evidence" value="ECO:0007669"/>
    <property type="project" value="UniProtKB-UniRule"/>
</dbReference>
<keyword evidence="2 4" id="KW-0547">Nucleotide-binding</keyword>
<dbReference type="InterPro" id="IPR013651">
    <property type="entry name" value="ATP-grasp_RimK-type"/>
</dbReference>
<keyword evidence="1" id="KW-0479">Metal-binding</keyword>
<dbReference type="PROSITE" id="PS50975">
    <property type="entry name" value="ATP_GRASP"/>
    <property type="match status" value="1"/>
</dbReference>
<reference evidence="6" key="1">
    <citation type="journal article" date="2020" name="mSystems">
        <title>Genome- and Community-Level Interaction Insights into Carbon Utilization and Element Cycling Functions of Hydrothermarchaeota in Hydrothermal Sediment.</title>
        <authorList>
            <person name="Zhou Z."/>
            <person name="Liu Y."/>
            <person name="Xu W."/>
            <person name="Pan J."/>
            <person name="Luo Z.H."/>
            <person name="Li M."/>
        </authorList>
    </citation>
    <scope>NUCLEOTIDE SEQUENCE [LARGE SCALE GENOMIC DNA]</scope>
    <source>
        <strain evidence="6">SpSt-125</strain>
    </source>
</reference>
<proteinExistence type="predicted"/>
<dbReference type="Gene3D" id="3.30.1490.20">
    <property type="entry name" value="ATP-grasp fold, A domain"/>
    <property type="match status" value="1"/>
</dbReference>
<dbReference type="SUPFAM" id="SSF56059">
    <property type="entry name" value="Glutathione synthetase ATP-binding domain-like"/>
    <property type="match status" value="1"/>
</dbReference>
<evidence type="ECO:0000259" key="5">
    <source>
        <dbReference type="PROSITE" id="PS50975"/>
    </source>
</evidence>
<organism evidence="6">
    <name type="scientific">Ignisphaera aggregans</name>
    <dbReference type="NCBI Taxonomy" id="334771"/>
    <lineage>
        <taxon>Archaea</taxon>
        <taxon>Thermoproteota</taxon>
        <taxon>Thermoprotei</taxon>
        <taxon>Desulfurococcales</taxon>
        <taxon>Desulfurococcaceae</taxon>
        <taxon>Ignisphaera</taxon>
    </lineage>
</organism>
<evidence type="ECO:0000313" key="6">
    <source>
        <dbReference type="EMBL" id="HEM66703.1"/>
    </source>
</evidence>
<keyword evidence="3 4" id="KW-0067">ATP-binding</keyword>
<evidence type="ECO:0000256" key="1">
    <source>
        <dbReference type="ARBA" id="ARBA00022723"/>
    </source>
</evidence>